<evidence type="ECO:0000313" key="1">
    <source>
        <dbReference type="EMBL" id="ORY28429.1"/>
    </source>
</evidence>
<comment type="caution">
    <text evidence="2">The sequence shown here is derived from an EMBL/GenBank/DDBJ whole genome shotgun (WGS) entry which is preliminary data.</text>
</comment>
<sequence>MHTVANLTVTFATAGDQTINIETKLAAFLTTQCPIHNLKYSPHATGYNLEGDWNSIISVLKACQDSFGGLATAGNESDPGMKLSIVMGTRIDKHSTMENKLEAVETHLQKMQSSQ</sequence>
<organism evidence="2 3">
    <name type="scientific">Rhizoclosmatium globosum</name>
    <dbReference type="NCBI Taxonomy" id="329046"/>
    <lineage>
        <taxon>Eukaryota</taxon>
        <taxon>Fungi</taxon>
        <taxon>Fungi incertae sedis</taxon>
        <taxon>Chytridiomycota</taxon>
        <taxon>Chytridiomycota incertae sedis</taxon>
        <taxon>Chytridiomycetes</taxon>
        <taxon>Chytridiales</taxon>
        <taxon>Chytriomycetaceae</taxon>
        <taxon>Rhizoclosmatium</taxon>
    </lineage>
</organism>
<evidence type="ECO:0000313" key="3">
    <source>
        <dbReference type="Proteomes" id="UP000193642"/>
    </source>
</evidence>
<reference evidence="2 3" key="1">
    <citation type="submission" date="2016-07" db="EMBL/GenBank/DDBJ databases">
        <title>Pervasive Adenine N6-methylation of Active Genes in Fungi.</title>
        <authorList>
            <consortium name="DOE Joint Genome Institute"/>
            <person name="Mondo S.J."/>
            <person name="Dannebaum R.O."/>
            <person name="Kuo R.C."/>
            <person name="Labutti K."/>
            <person name="Haridas S."/>
            <person name="Kuo A."/>
            <person name="Salamov A."/>
            <person name="Ahrendt S.R."/>
            <person name="Lipzen A."/>
            <person name="Sullivan W."/>
            <person name="Andreopoulos W.B."/>
            <person name="Clum A."/>
            <person name="Lindquist E."/>
            <person name="Daum C."/>
            <person name="Ramamoorthy G.K."/>
            <person name="Gryganskyi A."/>
            <person name="Culley D."/>
            <person name="Magnuson J.K."/>
            <person name="James T.Y."/>
            <person name="O'Malley M.A."/>
            <person name="Stajich J.E."/>
            <person name="Spatafora J.W."/>
            <person name="Visel A."/>
            <person name="Grigoriev I.V."/>
        </authorList>
    </citation>
    <scope>NUCLEOTIDE SEQUENCE [LARGE SCALE GENOMIC DNA]</scope>
    <source>
        <strain evidence="2 3">JEL800</strain>
    </source>
</reference>
<evidence type="ECO:0000313" key="2">
    <source>
        <dbReference type="EMBL" id="ORY40830.1"/>
    </source>
</evidence>
<dbReference type="Proteomes" id="UP000193642">
    <property type="component" value="Unassembled WGS sequence"/>
</dbReference>
<dbReference type="OrthoDB" id="5587367at2759"/>
<dbReference type="Gene3D" id="3.30.70.930">
    <property type="match status" value="1"/>
</dbReference>
<dbReference type="AlphaFoldDB" id="A0A1Y2C1C7"/>
<keyword evidence="3" id="KW-1185">Reference proteome</keyword>
<dbReference type="SUPFAM" id="SSF89957">
    <property type="entry name" value="MTH1187/YkoF-like"/>
    <property type="match status" value="1"/>
</dbReference>
<gene>
    <name evidence="2" type="ORF">BCR33DRAFT_719339</name>
    <name evidence="1" type="ORF">BCR33DRAFT_725132</name>
</gene>
<evidence type="ECO:0008006" key="4">
    <source>
        <dbReference type="Google" id="ProtNLM"/>
    </source>
</evidence>
<name>A0A1Y2C1C7_9FUNG</name>
<proteinExistence type="predicted"/>
<protein>
    <recommendedName>
        <fullName evidence="4">Thiamine-binding protein domain-containing protein</fullName>
    </recommendedName>
</protein>
<dbReference type="EMBL" id="MCGO01000034">
    <property type="protein sequence ID" value="ORY40830.1"/>
    <property type="molecule type" value="Genomic_DNA"/>
</dbReference>
<dbReference type="InterPro" id="IPR029756">
    <property type="entry name" value="MTH1187/YkoF-like"/>
</dbReference>
<dbReference type="EMBL" id="MCGO01000095">
    <property type="protein sequence ID" value="ORY28429.1"/>
    <property type="molecule type" value="Genomic_DNA"/>
</dbReference>
<accession>A0A1Y2C1C7</accession>